<protein>
    <submittedName>
        <fullName evidence="4">PKcGMP_CC domain-containing protein</fullName>
    </submittedName>
</protein>
<feature type="coiled-coil region" evidence="1">
    <location>
        <begin position="109"/>
        <end position="136"/>
    </location>
</feature>
<accession>A0A1I7W8Q8</accession>
<name>A0A1I7W8Q8_HETBA</name>
<evidence type="ECO:0000313" key="4">
    <source>
        <dbReference type="WBParaSite" id="Hba_01008"/>
    </source>
</evidence>
<evidence type="ECO:0000256" key="2">
    <source>
        <dbReference type="SAM" id="Phobius"/>
    </source>
</evidence>
<dbReference type="AlphaFoldDB" id="A0A1I7W8Q8"/>
<feature type="transmembrane region" description="Helical" evidence="2">
    <location>
        <begin position="52"/>
        <end position="72"/>
    </location>
</feature>
<keyword evidence="2" id="KW-0472">Membrane</keyword>
<proteinExistence type="predicted"/>
<keyword evidence="2" id="KW-1133">Transmembrane helix</keyword>
<keyword evidence="2" id="KW-0812">Transmembrane</keyword>
<dbReference type="WBParaSite" id="Hba_01008">
    <property type="protein sequence ID" value="Hba_01008"/>
    <property type="gene ID" value="Hba_01008"/>
</dbReference>
<keyword evidence="1" id="KW-0175">Coiled coil</keyword>
<reference evidence="4" key="1">
    <citation type="submission" date="2016-11" db="UniProtKB">
        <authorList>
            <consortium name="WormBaseParasite"/>
        </authorList>
    </citation>
    <scope>IDENTIFICATION</scope>
</reference>
<keyword evidence="3" id="KW-1185">Reference proteome</keyword>
<organism evidence="3 4">
    <name type="scientific">Heterorhabditis bacteriophora</name>
    <name type="common">Entomopathogenic nematode worm</name>
    <dbReference type="NCBI Taxonomy" id="37862"/>
    <lineage>
        <taxon>Eukaryota</taxon>
        <taxon>Metazoa</taxon>
        <taxon>Ecdysozoa</taxon>
        <taxon>Nematoda</taxon>
        <taxon>Chromadorea</taxon>
        <taxon>Rhabditida</taxon>
        <taxon>Rhabditina</taxon>
        <taxon>Rhabditomorpha</taxon>
        <taxon>Strongyloidea</taxon>
        <taxon>Heterorhabditidae</taxon>
        <taxon>Heterorhabditis</taxon>
    </lineage>
</organism>
<evidence type="ECO:0000313" key="3">
    <source>
        <dbReference type="Proteomes" id="UP000095283"/>
    </source>
</evidence>
<sequence length="188" mass="22263">MTECVESESYSDEEDVKQDNEWEAELTAIKNTHQSELETLRHHYEHQLKDYLNVYIVDWLVTGSAHCYFSFISIIKFRKARFTIYNKVICSIFIFFYQCKYFSDAELQNHRLQCELQQRDLQIEELKRKIAVLERRLAGDEPIVISGNVCEKYGNFLDIRFHSNPVIPMLEGVPEYLLDDVRRSLAVP</sequence>
<dbReference type="Proteomes" id="UP000095283">
    <property type="component" value="Unplaced"/>
</dbReference>
<evidence type="ECO:0000256" key="1">
    <source>
        <dbReference type="SAM" id="Coils"/>
    </source>
</evidence>